<name>A0AAF1AYE3_DAUCS</name>
<dbReference type="AlphaFoldDB" id="A0AAF1AYE3"/>
<keyword evidence="2" id="KW-1185">Reference proteome</keyword>
<proteinExistence type="predicted"/>
<dbReference type="InterPro" id="IPR007789">
    <property type="entry name" value="DUF688"/>
</dbReference>
<reference evidence="1" key="1">
    <citation type="journal article" date="2016" name="Nat. Genet.">
        <title>A high-quality carrot genome assembly provides new insights into carotenoid accumulation and asterid genome evolution.</title>
        <authorList>
            <person name="Iorizzo M."/>
            <person name="Ellison S."/>
            <person name="Senalik D."/>
            <person name="Zeng P."/>
            <person name="Satapoomin P."/>
            <person name="Huang J."/>
            <person name="Bowman M."/>
            <person name="Iovene M."/>
            <person name="Sanseverino W."/>
            <person name="Cavagnaro P."/>
            <person name="Yildiz M."/>
            <person name="Macko-Podgorni A."/>
            <person name="Moranska E."/>
            <person name="Grzebelus E."/>
            <person name="Grzebelus D."/>
            <person name="Ashrafi H."/>
            <person name="Zheng Z."/>
            <person name="Cheng S."/>
            <person name="Spooner D."/>
            <person name="Van Deynze A."/>
            <person name="Simon P."/>
        </authorList>
    </citation>
    <scope>NUCLEOTIDE SEQUENCE</scope>
    <source>
        <tissue evidence="1">Leaf</tissue>
    </source>
</reference>
<dbReference type="Pfam" id="PF05097">
    <property type="entry name" value="DUF688"/>
    <property type="match status" value="1"/>
</dbReference>
<sequence length="321" mass="35912">MVANQFLSQSSTRQRIKQPASVPFIWEVRPGLPKTDWKHIAPVGPTALPPVKLTALDSLIQWEEMPGKPLHCFPHEMPDAGPVVHLPPPMLRDSQSPRPTVYSQNISYNADDDDGCDGDDEKDEIIDSYLDAWGFEDVELISLAPSLLANRLIPTLAISNAVPVVENGLMNGNNLQLQATFSPIYESDSSTSSYATGNTSLDDTPILERLFPLLLRKSSFQEKVGCEKGTHTTPQTLPSRVSDMNYELDQKLVVKRPLTLGEQILISRKRSYHRKAILMRDQNHSMEFMKKSALGCCMVGSVNKIKRIQGKWKKHLQLKPS</sequence>
<reference evidence="1" key="2">
    <citation type="submission" date="2022-03" db="EMBL/GenBank/DDBJ databases">
        <title>Draft title - Genomic analysis of global carrot germplasm unveils the trajectory of domestication and the origin of high carotenoid orange carrot.</title>
        <authorList>
            <person name="Iorizzo M."/>
            <person name="Ellison S."/>
            <person name="Senalik D."/>
            <person name="Macko-Podgorni A."/>
            <person name="Grzebelus D."/>
            <person name="Bostan H."/>
            <person name="Rolling W."/>
            <person name="Curaba J."/>
            <person name="Simon P."/>
        </authorList>
    </citation>
    <scope>NUCLEOTIDE SEQUENCE</scope>
    <source>
        <tissue evidence="1">Leaf</tissue>
    </source>
</reference>
<dbReference type="PANTHER" id="PTHR37767">
    <property type="entry name" value="HYDROXYPROLINE-RICH GLYCOPROTEIN FAMILY PROTEIN"/>
    <property type="match status" value="1"/>
</dbReference>
<gene>
    <name evidence="1" type="ORF">DCAR_0416299</name>
</gene>
<dbReference type="PANTHER" id="PTHR37767:SF1">
    <property type="entry name" value="HYDROXYPROLINE-RICH GLYCOPROTEIN FAMILY PROTEIN"/>
    <property type="match status" value="1"/>
</dbReference>
<protein>
    <submittedName>
        <fullName evidence="1">Uncharacterized protein</fullName>
    </submittedName>
</protein>
<accession>A0AAF1AYE3</accession>
<dbReference type="EMBL" id="CP093346">
    <property type="protein sequence ID" value="WOG96960.1"/>
    <property type="molecule type" value="Genomic_DNA"/>
</dbReference>
<organism evidence="1 2">
    <name type="scientific">Daucus carota subsp. sativus</name>
    <name type="common">Carrot</name>
    <dbReference type="NCBI Taxonomy" id="79200"/>
    <lineage>
        <taxon>Eukaryota</taxon>
        <taxon>Viridiplantae</taxon>
        <taxon>Streptophyta</taxon>
        <taxon>Embryophyta</taxon>
        <taxon>Tracheophyta</taxon>
        <taxon>Spermatophyta</taxon>
        <taxon>Magnoliopsida</taxon>
        <taxon>eudicotyledons</taxon>
        <taxon>Gunneridae</taxon>
        <taxon>Pentapetalae</taxon>
        <taxon>asterids</taxon>
        <taxon>campanulids</taxon>
        <taxon>Apiales</taxon>
        <taxon>Apiaceae</taxon>
        <taxon>Apioideae</taxon>
        <taxon>Scandiceae</taxon>
        <taxon>Daucinae</taxon>
        <taxon>Daucus</taxon>
        <taxon>Daucus sect. Daucus</taxon>
    </lineage>
</organism>
<dbReference type="Proteomes" id="UP000077755">
    <property type="component" value="Chromosome 4"/>
</dbReference>
<evidence type="ECO:0000313" key="1">
    <source>
        <dbReference type="EMBL" id="WOG96960.1"/>
    </source>
</evidence>
<evidence type="ECO:0000313" key="2">
    <source>
        <dbReference type="Proteomes" id="UP000077755"/>
    </source>
</evidence>